<dbReference type="EMBL" id="JAEPRE010000009">
    <property type="protein sequence ID" value="KAG2237146.1"/>
    <property type="molecule type" value="Genomic_DNA"/>
</dbReference>
<evidence type="ECO:0000313" key="3">
    <source>
        <dbReference type="Proteomes" id="UP000613177"/>
    </source>
</evidence>
<protein>
    <submittedName>
        <fullName evidence="2">Uncharacterized protein</fullName>
    </submittedName>
</protein>
<reference evidence="2" key="1">
    <citation type="submission" date="2021-01" db="EMBL/GenBank/DDBJ databases">
        <title>Metabolic potential, ecology and presence of endohyphal bacteria is reflected in genomic diversity of Mucoromycotina.</title>
        <authorList>
            <person name="Muszewska A."/>
            <person name="Okrasinska A."/>
            <person name="Steczkiewicz K."/>
            <person name="Drgas O."/>
            <person name="Orlowska M."/>
            <person name="Perlinska-Lenart U."/>
            <person name="Aleksandrzak-Piekarczyk T."/>
            <person name="Szatraj K."/>
            <person name="Zielenkiewicz U."/>
            <person name="Pilsyk S."/>
            <person name="Malc E."/>
            <person name="Mieczkowski P."/>
            <person name="Kruszewska J.S."/>
            <person name="Biernat P."/>
            <person name="Pawlowska J."/>
        </authorList>
    </citation>
    <scope>NUCLEOTIDE SEQUENCE</scope>
    <source>
        <strain evidence="2">WA0000018081</strain>
    </source>
</reference>
<feature type="compositionally biased region" description="Polar residues" evidence="1">
    <location>
        <begin position="157"/>
        <end position="201"/>
    </location>
</feature>
<gene>
    <name evidence="2" type="ORF">INT48_004648</name>
</gene>
<keyword evidence="3" id="KW-1185">Reference proteome</keyword>
<feature type="region of interest" description="Disordered" evidence="1">
    <location>
        <begin position="157"/>
        <end position="204"/>
    </location>
</feature>
<comment type="caution">
    <text evidence="2">The sequence shown here is derived from an EMBL/GenBank/DDBJ whole genome shotgun (WGS) entry which is preliminary data.</text>
</comment>
<evidence type="ECO:0000256" key="1">
    <source>
        <dbReference type="SAM" id="MobiDB-lite"/>
    </source>
</evidence>
<accession>A0A8H7SY25</accession>
<evidence type="ECO:0000313" key="2">
    <source>
        <dbReference type="EMBL" id="KAG2237146.1"/>
    </source>
</evidence>
<name>A0A8H7SY25_9FUNG</name>
<proteinExistence type="predicted"/>
<sequence length="558" mass="63894">MTTIPKFPREADKEYYLSDDIREKAIKRDYLLTGPVSTFADLNSMIDGLPEDVLLTEGPQNVYNDIKTALFTLVNLDDTIVLPVNIKEFIRKVYGHFSRRKTKAKFLKAFNNEVEANQPRVNARKVAQERNNTYLQAQLLGVTFTRQGLDEFEQEYTNNINPHSPQASTSHHSPQASTTPDSPDTTNHHSPQASTSQNSSPKLMKKTCTLNKNKKRFTIFHPTAYLTCPNKPKIQKVDREAIGDFCDIVMEFLVNSNNYKNEEAVEDYKRYAEDRDRLASFDIFPGVRDFINEAMNAEEKDIVRVLWNSEIRLRTTGSTRTLMDIICYTLTDFTSNCKQPLSSTNNHERTPFVKYIVPMFKYFSQETKLLEFCWCEKGLETQDMAVLENNDFVISLCDKKYADGLGKNTMTSNEEFFVECSSGFEKEMVNHSLDDTLKLLVECSNSLLNTIKQNKNASIDSITKKCTFGVQVIKQTLTLTKMTLSKSGKWKLVEVRSACAPTSWQLRANWNILFEMLATIYHELLEQRKLDAQIINEVCGLAMLPSVTVVDHFLNMNT</sequence>
<dbReference type="Proteomes" id="UP000613177">
    <property type="component" value="Unassembled WGS sequence"/>
</dbReference>
<organism evidence="2 3">
    <name type="scientific">Thamnidium elegans</name>
    <dbReference type="NCBI Taxonomy" id="101142"/>
    <lineage>
        <taxon>Eukaryota</taxon>
        <taxon>Fungi</taxon>
        <taxon>Fungi incertae sedis</taxon>
        <taxon>Mucoromycota</taxon>
        <taxon>Mucoromycotina</taxon>
        <taxon>Mucoromycetes</taxon>
        <taxon>Mucorales</taxon>
        <taxon>Mucorineae</taxon>
        <taxon>Mucoraceae</taxon>
        <taxon>Thamnidium</taxon>
    </lineage>
</organism>
<dbReference type="AlphaFoldDB" id="A0A8H7SY25"/>